<proteinExistence type="predicted"/>
<keyword evidence="2" id="KW-1185">Reference proteome</keyword>
<evidence type="ECO:0000313" key="2">
    <source>
        <dbReference type="Proteomes" id="UP000595448"/>
    </source>
</evidence>
<name>A0ABX7BQG1_9CAUL</name>
<accession>A0ABX7BQG1</accession>
<reference evidence="1 2" key="1">
    <citation type="submission" date="2021-01" db="EMBL/GenBank/DDBJ databases">
        <title>Brevundimonas vitis sp. nov., an bacterium isolated from grape (Vitis vinifera).</title>
        <authorList>
            <person name="Jiang L."/>
            <person name="Lee J."/>
        </authorList>
    </citation>
    <scope>NUCLEOTIDE SEQUENCE [LARGE SCALE GENOMIC DNA]</scope>
    <source>
        <strain evidence="1 2">GRTSA-9</strain>
    </source>
</reference>
<dbReference type="RefSeq" id="WP_201102121.1">
    <property type="nucleotide sequence ID" value="NZ_CP067977.1"/>
</dbReference>
<dbReference type="Proteomes" id="UP000595448">
    <property type="component" value="Chromosome"/>
</dbReference>
<dbReference type="Pfam" id="PF09684">
    <property type="entry name" value="Tail_P2_I"/>
    <property type="match status" value="1"/>
</dbReference>
<dbReference type="EMBL" id="CP067977">
    <property type="protein sequence ID" value="QQQ17745.1"/>
    <property type="molecule type" value="Genomic_DNA"/>
</dbReference>
<gene>
    <name evidence="1" type="ORF">JIP62_10415</name>
</gene>
<organism evidence="1 2">
    <name type="scientific">Brevundimonas vitisensis</name>
    <dbReference type="NCBI Taxonomy" id="2800818"/>
    <lineage>
        <taxon>Bacteria</taxon>
        <taxon>Pseudomonadati</taxon>
        <taxon>Pseudomonadota</taxon>
        <taxon>Alphaproteobacteria</taxon>
        <taxon>Caulobacterales</taxon>
        <taxon>Caulobacteraceae</taxon>
        <taxon>Brevundimonas</taxon>
    </lineage>
</organism>
<sequence length="217" mass="23658">MSEPRTLLPPNATPLEAALERALARRLDELPTPIRDAWDADTIALDTLPWLAWAVGRRTWNADWPEAVRRAIVRDAIITARRLGTVQSVLDVIELVGGSQAFGGELDLVEWWQTEPKGEPGTFSVTLSIDPEDGPPPAAAFVDELIDEVSEAKPRSRHFTLTQALGFDGGIDVVGAVRPMAYARMEFAQRPPLILTIVTDDGDPVIDAGGATLFLEQ</sequence>
<protein>
    <submittedName>
        <fullName evidence="1">Phage tail protein I</fullName>
    </submittedName>
</protein>
<dbReference type="InterPro" id="IPR006521">
    <property type="entry name" value="Tail_protein_I"/>
</dbReference>
<dbReference type="NCBIfam" id="TIGR01634">
    <property type="entry name" value="tail_P2_I"/>
    <property type="match status" value="1"/>
</dbReference>
<evidence type="ECO:0000313" key="1">
    <source>
        <dbReference type="EMBL" id="QQQ17745.1"/>
    </source>
</evidence>